<feature type="domain" description="Flavinylation-associated cytochrome" evidence="2">
    <location>
        <begin position="21"/>
        <end position="82"/>
    </location>
</feature>
<evidence type="ECO:0000259" key="2">
    <source>
        <dbReference type="Pfam" id="PF14358"/>
    </source>
</evidence>
<keyword evidence="1" id="KW-1133">Transmembrane helix</keyword>
<evidence type="ECO:0000313" key="4">
    <source>
        <dbReference type="Proteomes" id="UP000266305"/>
    </source>
</evidence>
<evidence type="ECO:0000313" key="3">
    <source>
        <dbReference type="EMBL" id="RHZ90705.1"/>
    </source>
</evidence>
<comment type="caution">
    <text evidence="3">The sequence shown here is derived from an EMBL/GenBank/DDBJ whole genome shotgun (WGS) entry which is preliminary data.</text>
</comment>
<evidence type="ECO:0000256" key="1">
    <source>
        <dbReference type="SAM" id="Phobius"/>
    </source>
</evidence>
<dbReference type="EMBL" id="QWGP01000049">
    <property type="protein sequence ID" value="RHZ90705.1"/>
    <property type="molecule type" value="Genomic_DNA"/>
</dbReference>
<dbReference type="AlphaFoldDB" id="A0AAX1UEP0"/>
<feature type="transmembrane region" description="Helical" evidence="1">
    <location>
        <begin position="104"/>
        <end position="130"/>
    </location>
</feature>
<feature type="transmembrane region" description="Helical" evidence="1">
    <location>
        <begin position="12"/>
        <end position="42"/>
    </location>
</feature>
<keyword evidence="1" id="KW-0472">Membrane</keyword>
<proteinExistence type="predicted"/>
<name>A0AAX1UEP0_CERSP</name>
<dbReference type="Pfam" id="PF14358">
    <property type="entry name" value="DUF4405"/>
    <property type="match status" value="1"/>
</dbReference>
<dbReference type="Proteomes" id="UP000266305">
    <property type="component" value="Unassembled WGS sequence"/>
</dbReference>
<organism evidence="3 4">
    <name type="scientific">Cereibacter sphaeroides</name>
    <name type="common">Rhodobacter sphaeroides</name>
    <dbReference type="NCBI Taxonomy" id="1063"/>
    <lineage>
        <taxon>Bacteria</taxon>
        <taxon>Pseudomonadati</taxon>
        <taxon>Pseudomonadota</taxon>
        <taxon>Alphaproteobacteria</taxon>
        <taxon>Rhodobacterales</taxon>
        <taxon>Paracoccaceae</taxon>
        <taxon>Cereibacter</taxon>
    </lineage>
</organism>
<keyword evidence="1" id="KW-0812">Transmembrane</keyword>
<feature type="transmembrane region" description="Helical" evidence="1">
    <location>
        <begin position="62"/>
        <end position="83"/>
    </location>
</feature>
<protein>
    <submittedName>
        <fullName evidence="3">DUF4405 domain-containing protein</fullName>
    </submittedName>
</protein>
<sequence length="140" mass="15251">MSIPSPAPARPFSLRAAAVFTIGLSSALMLLSGLVLVAAPSGRIARDLGWRLWGLDRTGWEVLHLTGSVLFVTVVLWHLLLHASVVRNLVWNAAARSVSHRRELLAATAAVFLVCVLAVLDLPPASWLGALMGYMRRDFW</sequence>
<reference evidence="3 4" key="1">
    <citation type="submission" date="2018-08" db="EMBL/GenBank/DDBJ databases">
        <title>Draft genome sequence of Rhodobacter sphaeroides FY.</title>
        <authorList>
            <person name="Rayyan A."/>
            <person name="Meyer T.E."/>
            <person name="Kyndt J.A."/>
        </authorList>
    </citation>
    <scope>NUCLEOTIDE SEQUENCE [LARGE SCALE GENOMIC DNA]</scope>
    <source>
        <strain evidence="3 4">FY</strain>
    </source>
</reference>
<dbReference type="RefSeq" id="WP_011842584.1">
    <property type="nucleotide sequence ID" value="NZ_BJXO01000019.1"/>
</dbReference>
<gene>
    <name evidence="3" type="ORF">D1114_22435</name>
</gene>
<dbReference type="InterPro" id="IPR025517">
    <property type="entry name" value="DUF4405"/>
</dbReference>
<accession>A0AAX1UEP0</accession>